<feature type="signal peptide" evidence="1">
    <location>
        <begin position="1"/>
        <end position="18"/>
    </location>
</feature>
<comment type="caution">
    <text evidence="2">The sequence shown here is derived from an EMBL/GenBank/DDBJ whole genome shotgun (WGS) entry which is preliminary data.</text>
</comment>
<dbReference type="Pfam" id="PF05176">
    <property type="entry name" value="ATP-synt_10"/>
    <property type="match status" value="1"/>
</dbReference>
<dbReference type="Proteomes" id="UP000435357">
    <property type="component" value="Unassembled WGS sequence"/>
</dbReference>
<protein>
    <submittedName>
        <fullName evidence="2">Uncharacterized protein</fullName>
    </submittedName>
</protein>
<gene>
    <name evidence="2" type="ORF">F3059_03515</name>
</gene>
<name>A0A6N6MDT2_9FLAO</name>
<dbReference type="InterPro" id="IPR007849">
    <property type="entry name" value="ATP10"/>
</dbReference>
<sequence>MIRSIIIALAILPLSAIAQQFPNIQTENLNGKKVMLPGDLPKKSTVLGVAFSQKAQEDMATWIEPVYRQFIDKSGLGAMIYDVNSRMLVAFTGAKRAASRKAEKMIKKATENDFYPYVLLHKGSFKDFKDAIDINDKDEFYILILDPNGKVIFKTTGRYTENKFDKVSLIIEE</sequence>
<dbReference type="PANTHER" id="PTHR28106:SF1">
    <property type="entry name" value="MITOCHONDRIAL ATPASE COMPLEX SUBUNIT ATP10"/>
    <property type="match status" value="1"/>
</dbReference>
<reference evidence="2 3" key="1">
    <citation type="submission" date="2019-09" db="EMBL/GenBank/DDBJ databases">
        <title>Genomes of Cryomorphaceae.</title>
        <authorList>
            <person name="Bowman J.P."/>
        </authorList>
    </citation>
    <scope>NUCLEOTIDE SEQUENCE [LARGE SCALE GENOMIC DNA]</scope>
    <source>
        <strain evidence="2 3">KCTC 52047</strain>
    </source>
</reference>
<dbReference type="PANTHER" id="PTHR28106">
    <property type="entry name" value="MITOCHONDRIAL ATPASE COMPLEX SUBUNIT ATP10"/>
    <property type="match status" value="1"/>
</dbReference>
<dbReference type="OrthoDB" id="1118896at2"/>
<evidence type="ECO:0000313" key="2">
    <source>
        <dbReference type="EMBL" id="KAB1065739.1"/>
    </source>
</evidence>
<dbReference type="AlphaFoldDB" id="A0A6N6MDT2"/>
<accession>A0A6N6MDT2</accession>
<keyword evidence="3" id="KW-1185">Reference proteome</keyword>
<evidence type="ECO:0000256" key="1">
    <source>
        <dbReference type="SAM" id="SignalP"/>
    </source>
</evidence>
<evidence type="ECO:0000313" key="3">
    <source>
        <dbReference type="Proteomes" id="UP000435357"/>
    </source>
</evidence>
<organism evidence="2 3">
    <name type="scientific">Salibacter halophilus</name>
    <dbReference type="NCBI Taxonomy" id="1803916"/>
    <lineage>
        <taxon>Bacteria</taxon>
        <taxon>Pseudomonadati</taxon>
        <taxon>Bacteroidota</taxon>
        <taxon>Flavobacteriia</taxon>
        <taxon>Flavobacteriales</taxon>
        <taxon>Salibacteraceae</taxon>
        <taxon>Salibacter</taxon>
    </lineage>
</organism>
<dbReference type="EMBL" id="WACR01000002">
    <property type="protein sequence ID" value="KAB1065739.1"/>
    <property type="molecule type" value="Genomic_DNA"/>
</dbReference>
<keyword evidence="1" id="KW-0732">Signal</keyword>
<proteinExistence type="predicted"/>
<dbReference type="RefSeq" id="WP_151166564.1">
    <property type="nucleotide sequence ID" value="NZ_WACR01000002.1"/>
</dbReference>
<feature type="chain" id="PRO_5026990220" evidence="1">
    <location>
        <begin position="19"/>
        <end position="173"/>
    </location>
</feature>